<evidence type="ECO:0000313" key="2">
    <source>
        <dbReference type="EMBL" id="OZI32293.1"/>
    </source>
</evidence>
<keyword evidence="3" id="KW-1185">Reference proteome</keyword>
<accession>A0A261S782</accession>
<dbReference type="Proteomes" id="UP000216020">
    <property type="component" value="Unassembled WGS sequence"/>
</dbReference>
<gene>
    <name evidence="2" type="ORF">CAL29_31265</name>
</gene>
<reference evidence="3" key="1">
    <citation type="submission" date="2017-05" db="EMBL/GenBank/DDBJ databases">
        <title>Complete and WGS of Bordetella genogroups.</title>
        <authorList>
            <person name="Spilker T."/>
            <person name="Lipuma J."/>
        </authorList>
    </citation>
    <scope>NUCLEOTIDE SEQUENCE [LARGE SCALE GENOMIC DNA]</scope>
    <source>
        <strain evidence="3">AU16122</strain>
    </source>
</reference>
<sequence length="253" mass="26615">MSWRVLFAALLLALGASALGGVQFGDWLVAHAPASSPSTEEAALVPPPARDGHGARLPSQPPQPLMNGMLGVPETPAATDWHVSRKASLFNGPRDPLVQISRNAIDLAQARRIAAEIQAARAEDMENADGAEGVADLGSSDSANAARADEAYTRLHATRGVAAQAALQTLDALSERMTAMPAATPTESPLLAAVAQSPAAAPADWRDALRSELAQCASLGFFDRPTCSWTARNKYCGPNKAWGTMRECPRKVE</sequence>
<protein>
    <submittedName>
        <fullName evidence="2">Uncharacterized protein</fullName>
    </submittedName>
</protein>
<evidence type="ECO:0000256" key="1">
    <source>
        <dbReference type="SAM" id="MobiDB-lite"/>
    </source>
</evidence>
<dbReference type="EMBL" id="NEVM01000005">
    <property type="protein sequence ID" value="OZI32293.1"/>
    <property type="molecule type" value="Genomic_DNA"/>
</dbReference>
<proteinExistence type="predicted"/>
<feature type="region of interest" description="Disordered" evidence="1">
    <location>
        <begin position="38"/>
        <end position="65"/>
    </location>
</feature>
<organism evidence="2 3">
    <name type="scientific">Bordetella genomosp. 10</name>
    <dbReference type="NCBI Taxonomy" id="1416804"/>
    <lineage>
        <taxon>Bacteria</taxon>
        <taxon>Pseudomonadati</taxon>
        <taxon>Pseudomonadota</taxon>
        <taxon>Betaproteobacteria</taxon>
        <taxon>Burkholderiales</taxon>
        <taxon>Alcaligenaceae</taxon>
        <taxon>Bordetella</taxon>
    </lineage>
</organism>
<name>A0A261S782_9BORD</name>
<comment type="caution">
    <text evidence="2">The sequence shown here is derived from an EMBL/GenBank/DDBJ whole genome shotgun (WGS) entry which is preliminary data.</text>
</comment>
<dbReference type="RefSeq" id="WP_094856689.1">
    <property type="nucleotide sequence ID" value="NZ_NEVM01000005.1"/>
</dbReference>
<evidence type="ECO:0000313" key="3">
    <source>
        <dbReference type="Proteomes" id="UP000216020"/>
    </source>
</evidence>
<dbReference type="AlphaFoldDB" id="A0A261S782"/>
<dbReference type="OrthoDB" id="9182752at2"/>